<organism evidence="1 2">
    <name type="scientific">Urbifossiella limnaea</name>
    <dbReference type="NCBI Taxonomy" id="2528023"/>
    <lineage>
        <taxon>Bacteria</taxon>
        <taxon>Pseudomonadati</taxon>
        <taxon>Planctomycetota</taxon>
        <taxon>Planctomycetia</taxon>
        <taxon>Gemmatales</taxon>
        <taxon>Gemmataceae</taxon>
        <taxon>Urbifossiella</taxon>
    </lineage>
</organism>
<reference evidence="1 2" key="1">
    <citation type="submission" date="2019-02" db="EMBL/GenBank/DDBJ databases">
        <title>Deep-cultivation of Planctomycetes and their phenomic and genomic characterization uncovers novel biology.</title>
        <authorList>
            <person name="Wiegand S."/>
            <person name="Jogler M."/>
            <person name="Boedeker C."/>
            <person name="Pinto D."/>
            <person name="Vollmers J."/>
            <person name="Rivas-Marin E."/>
            <person name="Kohn T."/>
            <person name="Peeters S.H."/>
            <person name="Heuer A."/>
            <person name="Rast P."/>
            <person name="Oberbeckmann S."/>
            <person name="Bunk B."/>
            <person name="Jeske O."/>
            <person name="Meyerdierks A."/>
            <person name="Storesund J.E."/>
            <person name="Kallscheuer N."/>
            <person name="Luecker S."/>
            <person name="Lage O.M."/>
            <person name="Pohl T."/>
            <person name="Merkel B.J."/>
            <person name="Hornburger P."/>
            <person name="Mueller R.-W."/>
            <person name="Bruemmer F."/>
            <person name="Labrenz M."/>
            <person name="Spormann A.M."/>
            <person name="Op den Camp H."/>
            <person name="Overmann J."/>
            <person name="Amann R."/>
            <person name="Jetten M.S.M."/>
            <person name="Mascher T."/>
            <person name="Medema M.H."/>
            <person name="Devos D.P."/>
            <person name="Kaster A.-K."/>
            <person name="Ovreas L."/>
            <person name="Rohde M."/>
            <person name="Galperin M.Y."/>
            <person name="Jogler C."/>
        </authorList>
    </citation>
    <scope>NUCLEOTIDE SEQUENCE [LARGE SCALE GENOMIC DNA]</scope>
    <source>
        <strain evidence="1 2">ETA_A1</strain>
    </source>
</reference>
<sequence length="246" mass="26773">MTPPPDDPHLIAALGRAKTADEVVAILAAQYRLLFAADQVVELRAVKVRRGAGRPHTEAGFFDPAHRADMARAALDVTRHAKAVYATLNPVRPDLLARRCNRLDWADDGELTKDKDVLARRWLLVDADPVRDPHVSATAAEKAAAFDTALAVREHLRGQGWPDPVLADSGNGYHLLYRVELPAGDGRVGRVLQALAARFDTAHVKIDTTVGNPARVCKVWGTVARKGDSTPDRPHRRAALLEVPAP</sequence>
<dbReference type="EMBL" id="CP036273">
    <property type="protein sequence ID" value="QDU23755.1"/>
    <property type="molecule type" value="Genomic_DNA"/>
</dbReference>
<gene>
    <name evidence="1" type="ORF">ETAA1_57620</name>
</gene>
<dbReference type="Proteomes" id="UP000319576">
    <property type="component" value="Chromosome"/>
</dbReference>
<dbReference type="RefSeq" id="WP_145243979.1">
    <property type="nucleotide sequence ID" value="NZ_CP036273.1"/>
</dbReference>
<evidence type="ECO:0000313" key="1">
    <source>
        <dbReference type="EMBL" id="QDU23755.1"/>
    </source>
</evidence>
<evidence type="ECO:0000313" key="2">
    <source>
        <dbReference type="Proteomes" id="UP000319576"/>
    </source>
</evidence>
<keyword evidence="2" id="KW-1185">Reference proteome</keyword>
<proteinExistence type="predicted"/>
<dbReference type="AlphaFoldDB" id="A0A517Y1W8"/>
<name>A0A517Y1W8_9BACT</name>
<dbReference type="KEGG" id="uli:ETAA1_57620"/>
<protein>
    <recommendedName>
        <fullName evidence="3">RepB-like DNA primase domain-containing protein</fullName>
    </recommendedName>
</protein>
<dbReference type="OrthoDB" id="263048at2"/>
<accession>A0A517Y1W8</accession>
<evidence type="ECO:0008006" key="3">
    <source>
        <dbReference type="Google" id="ProtNLM"/>
    </source>
</evidence>